<dbReference type="Pfam" id="PF25023">
    <property type="entry name" value="TEN_YD-shell"/>
    <property type="match status" value="1"/>
</dbReference>
<evidence type="ECO:0000256" key="2">
    <source>
        <dbReference type="SAM" id="MobiDB-lite"/>
    </source>
</evidence>
<dbReference type="Proteomes" id="UP001314796">
    <property type="component" value="Unassembled WGS sequence"/>
</dbReference>
<sequence>MGKTTNYTYDVLGRLDTVSEGSSLLATYTYNVDNTIATINYNTGINITYGYDRDKNITSILQKDPQGGVINNLTYTYDLRGNQLSKDENNETTIYTYDKVNRLKTVEYPTAAVESFTYDNAGNRTQKQLGQDTTTYEYDSRNRLTKSMANDIITTYDYDNNGNLLTETTGTEITSYTYDGFNRTLGVEKPNGSYQYNHYDAMGLRVGMTENGVRHEFIFSGGNVVGEINSNTEAFTKYVRGYGLVAMEDPKGNTNYYLNNEHGDVINLVKGTGEILNDYQYDAFGNTTSYTEKVANRFRYAGEQFDNITGQYYLRARYYDPEIGRFTQEDTYRGDGLNLYAYVSNNPVRYVDPSGNEKAPKSSSKGNFALPVLGSNGEPLQLAYNGNLNSSITTVASVSGVATASTPAITIPITQYGPTILDTLGRVIYQIGPALNEAGQIIAQHGAQIMEGIKNMFSETSDDESNSDRGTKTVDDVLKDATPGRNTKGKAKQFEKSGDYDDALNDFNDLGPIDVKDIPGGKVGKLPDGRTINVRNKSSDGRPTLEIYDGKSSIKIRYGN</sequence>
<evidence type="ECO:0000313" key="5">
    <source>
        <dbReference type="Proteomes" id="UP001314796"/>
    </source>
</evidence>
<organism evidence="4 5">
    <name type="scientific">Alkaliphilus hydrothermalis</name>
    <dbReference type="NCBI Taxonomy" id="1482730"/>
    <lineage>
        <taxon>Bacteria</taxon>
        <taxon>Bacillati</taxon>
        <taxon>Bacillota</taxon>
        <taxon>Clostridia</taxon>
        <taxon>Peptostreptococcales</taxon>
        <taxon>Natronincolaceae</taxon>
        <taxon>Alkaliphilus</taxon>
    </lineage>
</organism>
<accession>A0ABS2NQ81</accession>
<gene>
    <name evidence="4" type="ORF">JOC73_001659</name>
</gene>
<feature type="compositionally biased region" description="Basic and acidic residues" evidence="2">
    <location>
        <begin position="466"/>
        <end position="479"/>
    </location>
</feature>
<dbReference type="EMBL" id="JAFBEE010000009">
    <property type="protein sequence ID" value="MBM7615097.1"/>
    <property type="molecule type" value="Genomic_DNA"/>
</dbReference>
<name>A0ABS2NQ81_9FIRM</name>
<dbReference type="PANTHER" id="PTHR32305">
    <property type="match status" value="1"/>
</dbReference>
<reference evidence="4 5" key="1">
    <citation type="submission" date="2021-01" db="EMBL/GenBank/DDBJ databases">
        <title>Genomic Encyclopedia of Type Strains, Phase IV (KMG-IV): sequencing the most valuable type-strain genomes for metagenomic binning, comparative biology and taxonomic classification.</title>
        <authorList>
            <person name="Goeker M."/>
        </authorList>
    </citation>
    <scope>NUCLEOTIDE SEQUENCE [LARGE SCALE GENOMIC DNA]</scope>
    <source>
        <strain evidence="4 5">DSM 25890</strain>
    </source>
</reference>
<dbReference type="InterPro" id="IPR006530">
    <property type="entry name" value="YD"/>
</dbReference>
<dbReference type="NCBIfam" id="TIGR03696">
    <property type="entry name" value="Rhs_assc_core"/>
    <property type="match status" value="1"/>
</dbReference>
<keyword evidence="5" id="KW-1185">Reference proteome</keyword>
<dbReference type="InterPro" id="IPR022385">
    <property type="entry name" value="Rhs_assc_core"/>
</dbReference>
<evidence type="ECO:0000259" key="3">
    <source>
        <dbReference type="Pfam" id="PF25023"/>
    </source>
</evidence>
<proteinExistence type="predicted"/>
<keyword evidence="1" id="KW-0677">Repeat</keyword>
<evidence type="ECO:0000256" key="1">
    <source>
        <dbReference type="ARBA" id="ARBA00022737"/>
    </source>
</evidence>
<evidence type="ECO:0000313" key="4">
    <source>
        <dbReference type="EMBL" id="MBM7615097.1"/>
    </source>
</evidence>
<dbReference type="RefSeq" id="WP_204401924.1">
    <property type="nucleotide sequence ID" value="NZ_JAFBEE010000009.1"/>
</dbReference>
<dbReference type="Gene3D" id="2.180.10.10">
    <property type="entry name" value="RHS repeat-associated core"/>
    <property type="match status" value="1"/>
</dbReference>
<dbReference type="InterPro" id="IPR056823">
    <property type="entry name" value="TEN-like_YD-shell"/>
</dbReference>
<protein>
    <submittedName>
        <fullName evidence="4">RHS repeat-associated protein</fullName>
    </submittedName>
</protein>
<feature type="domain" description="Teneurin-like YD-shell" evidence="3">
    <location>
        <begin position="87"/>
        <end position="348"/>
    </location>
</feature>
<dbReference type="InterPro" id="IPR050708">
    <property type="entry name" value="T6SS_VgrG/RHS"/>
</dbReference>
<dbReference type="PANTHER" id="PTHR32305:SF15">
    <property type="entry name" value="PROTEIN RHSA-RELATED"/>
    <property type="match status" value="1"/>
</dbReference>
<dbReference type="NCBIfam" id="TIGR01643">
    <property type="entry name" value="YD_repeat_2x"/>
    <property type="match status" value="1"/>
</dbReference>
<comment type="caution">
    <text evidence="4">The sequence shown here is derived from an EMBL/GenBank/DDBJ whole genome shotgun (WGS) entry which is preliminary data.</text>
</comment>
<feature type="region of interest" description="Disordered" evidence="2">
    <location>
        <begin position="458"/>
        <end position="498"/>
    </location>
</feature>